<reference evidence="3 4" key="1">
    <citation type="submission" date="2018-08" db="EMBL/GenBank/DDBJ databases">
        <title>Genome sequencing of X. nasturtii WHRI 8984.</title>
        <authorList>
            <person name="Studholme D.J."/>
            <person name="Mchugh J."/>
            <person name="Vicente J."/>
        </authorList>
    </citation>
    <scope>NUCLEOTIDE SEQUENCE [LARGE SCALE GENOMIC DNA]</scope>
    <source>
        <strain evidence="3 4">WHRI 8984</strain>
    </source>
</reference>
<sequence>MTIDIDKLTEAELIDLNHRIVERLRFMQHARAHATMLRFSIGERVTFEPDMRGPVYGVIVRYNKKSVSVLTDDGQRWNVAPGLLRPASIKGTKHSSSGNVVALPRKPHNEPKN</sequence>
<protein>
    <submittedName>
        <fullName evidence="3">Uncharacterized protein</fullName>
    </submittedName>
</protein>
<dbReference type="OrthoDB" id="6636497at2"/>
<name>A0A3E1KL12_9XANT</name>
<evidence type="ECO:0000313" key="4">
    <source>
        <dbReference type="Proteomes" id="UP000259570"/>
    </source>
</evidence>
<comment type="caution">
    <text evidence="3">The sequence shown here is derived from an EMBL/GenBank/DDBJ whole genome shotgun (WGS) entry which is preliminary data.</text>
</comment>
<dbReference type="Proteomes" id="UP001167357">
    <property type="component" value="Unassembled WGS sequence"/>
</dbReference>
<gene>
    <name evidence="3" type="ORF">DZD52_10590</name>
    <name evidence="2" type="ORF">M3O51_12510</name>
</gene>
<dbReference type="EMBL" id="QUZM01000017">
    <property type="protein sequence ID" value="RFF39030.1"/>
    <property type="molecule type" value="Genomic_DNA"/>
</dbReference>
<evidence type="ECO:0000313" key="5">
    <source>
        <dbReference type="Proteomes" id="UP001167357"/>
    </source>
</evidence>
<dbReference type="AlphaFoldDB" id="A0A3E1KL12"/>
<evidence type="ECO:0000313" key="3">
    <source>
        <dbReference type="EMBL" id="RFF39030.1"/>
    </source>
</evidence>
<keyword evidence="5" id="KW-1185">Reference proteome</keyword>
<evidence type="ECO:0000256" key="1">
    <source>
        <dbReference type="SAM" id="MobiDB-lite"/>
    </source>
</evidence>
<feature type="region of interest" description="Disordered" evidence="1">
    <location>
        <begin position="88"/>
        <end position="113"/>
    </location>
</feature>
<dbReference type="EMBL" id="JAMBED010000026">
    <property type="protein sequence ID" value="MCL1552102.1"/>
    <property type="molecule type" value="Genomic_DNA"/>
</dbReference>
<accession>A0A3E1KL12</accession>
<dbReference type="Proteomes" id="UP000259570">
    <property type="component" value="Unassembled WGS sequence"/>
</dbReference>
<dbReference type="GeneID" id="97209883"/>
<reference evidence="2" key="2">
    <citation type="submission" date="2022-04" db="EMBL/GenBank/DDBJ databases">
        <title>Genomic comparison of 19 strains of Xanthomonas nasturtii, a newly emerging watercress pathogen.</title>
        <authorList>
            <person name="Harrison J."/>
            <person name="Greer S."/>
            <person name="Hussain R."/>
            <person name="Lascelles D."/>
            <person name="Roberts M."/>
            <person name="Carter B."/>
            <person name="Bryning A."/>
            <person name="Carroll S."/>
            <person name="Aspin A."/>
            <person name="Cruz L."/>
            <person name="Cruz J."/>
            <person name="Grant M."/>
            <person name="Vicente J."/>
            <person name="Studholme D.J."/>
        </authorList>
    </citation>
    <scope>NUCLEOTIDE SEQUENCE</scope>
    <source>
        <strain evidence="2">10016B</strain>
    </source>
</reference>
<proteinExistence type="predicted"/>
<organism evidence="3 4">
    <name type="scientific">Xanthomonas nasturtii</name>
    <dbReference type="NCBI Taxonomy" id="1843581"/>
    <lineage>
        <taxon>Bacteria</taxon>
        <taxon>Pseudomonadati</taxon>
        <taxon>Pseudomonadota</taxon>
        <taxon>Gammaproteobacteria</taxon>
        <taxon>Lysobacterales</taxon>
        <taxon>Lysobacteraceae</taxon>
        <taxon>Xanthomonas</taxon>
    </lineage>
</organism>
<dbReference type="RefSeq" id="WP_082925784.1">
    <property type="nucleotide sequence ID" value="NZ_CP142004.2"/>
</dbReference>
<evidence type="ECO:0000313" key="2">
    <source>
        <dbReference type="EMBL" id="MCL1552102.1"/>
    </source>
</evidence>